<evidence type="ECO:0000256" key="3">
    <source>
        <dbReference type="ARBA" id="ARBA00022729"/>
    </source>
</evidence>
<keyword evidence="3" id="KW-0732">Signal</keyword>
<name>A0ABU5RNC4_9PSEU</name>
<organism evidence="6 7">
    <name type="scientific">Amycolatopsis heterodermiae</name>
    <dbReference type="NCBI Taxonomy" id="3110235"/>
    <lineage>
        <taxon>Bacteria</taxon>
        <taxon>Bacillati</taxon>
        <taxon>Actinomycetota</taxon>
        <taxon>Actinomycetes</taxon>
        <taxon>Pseudonocardiales</taxon>
        <taxon>Pseudonocardiaceae</taxon>
        <taxon>Amycolatopsis</taxon>
    </lineage>
</organism>
<dbReference type="SUPFAM" id="SSF53850">
    <property type="entry name" value="Periplasmic binding protein-like II"/>
    <property type="match status" value="1"/>
</dbReference>
<dbReference type="PROSITE" id="PS01039">
    <property type="entry name" value="SBP_BACTERIAL_3"/>
    <property type="match status" value="1"/>
</dbReference>
<evidence type="ECO:0000256" key="4">
    <source>
        <dbReference type="RuleBase" id="RU003744"/>
    </source>
</evidence>
<keyword evidence="7" id="KW-1185">Reference proteome</keyword>
<dbReference type="PANTHER" id="PTHR30085">
    <property type="entry name" value="AMINO ACID ABC TRANSPORTER PERMEASE"/>
    <property type="match status" value="1"/>
</dbReference>
<sequence length="185" mass="20194">MPPGSIRASIAQRGYLLASVDQNTSLFGYRNQASGTLAGFDIDLAHEVAQAISGDPDKVTFRAVPPARRIEVLRTKEMDLVGELMTITCDRLSKVLFSMDYFDSRPRVLVDKDNRATSLEELRGRKVCSPSGGTGIAFLREFPAKPIPATDWLDCLAKLQQHEGYAIAGSDAILIGLARQDPASR</sequence>
<keyword evidence="2" id="KW-0813">Transport</keyword>
<dbReference type="Pfam" id="PF00497">
    <property type="entry name" value="SBP_bac_3"/>
    <property type="match status" value="1"/>
</dbReference>
<protein>
    <submittedName>
        <fullName evidence="6">Transporter substrate-binding domain-containing protein</fullName>
    </submittedName>
</protein>
<evidence type="ECO:0000313" key="7">
    <source>
        <dbReference type="Proteomes" id="UP001304298"/>
    </source>
</evidence>
<feature type="domain" description="Solute-binding protein family 3/N-terminal" evidence="5">
    <location>
        <begin position="15"/>
        <end position="185"/>
    </location>
</feature>
<reference evidence="6 7" key="1">
    <citation type="submission" date="2023-12" db="EMBL/GenBank/DDBJ databases">
        <title>Amycolatopsis sp. V23-08.</title>
        <authorList>
            <person name="Somphong A."/>
        </authorList>
    </citation>
    <scope>NUCLEOTIDE SEQUENCE [LARGE SCALE GENOMIC DNA]</scope>
    <source>
        <strain evidence="6 7">V23-08</strain>
    </source>
</reference>
<dbReference type="RefSeq" id="WP_323337187.1">
    <property type="nucleotide sequence ID" value="NZ_JAYFSI010000021.1"/>
</dbReference>
<evidence type="ECO:0000256" key="1">
    <source>
        <dbReference type="ARBA" id="ARBA00010333"/>
    </source>
</evidence>
<evidence type="ECO:0000256" key="2">
    <source>
        <dbReference type="ARBA" id="ARBA00022448"/>
    </source>
</evidence>
<gene>
    <name evidence="6" type="ORF">VA596_47745</name>
</gene>
<dbReference type="InterPro" id="IPR001638">
    <property type="entry name" value="Solute-binding_3/MltF_N"/>
</dbReference>
<dbReference type="SMART" id="SM00062">
    <property type="entry name" value="PBPb"/>
    <property type="match status" value="1"/>
</dbReference>
<dbReference type="EMBL" id="JAYFSI010000021">
    <property type="protein sequence ID" value="MEA5367295.1"/>
    <property type="molecule type" value="Genomic_DNA"/>
</dbReference>
<evidence type="ECO:0000313" key="6">
    <source>
        <dbReference type="EMBL" id="MEA5367295.1"/>
    </source>
</evidence>
<accession>A0ABU5RNC4</accession>
<comment type="caution">
    <text evidence="6">The sequence shown here is derived from an EMBL/GenBank/DDBJ whole genome shotgun (WGS) entry which is preliminary data.</text>
</comment>
<dbReference type="InterPro" id="IPR051455">
    <property type="entry name" value="Bact_solute-bind_prot3"/>
</dbReference>
<comment type="similarity">
    <text evidence="1 4">Belongs to the bacterial solute-binding protein 3 family.</text>
</comment>
<proteinExistence type="inferred from homology"/>
<dbReference type="PANTHER" id="PTHR30085:SF6">
    <property type="entry name" value="ABC TRANSPORTER GLUTAMINE-BINDING PROTEIN GLNH"/>
    <property type="match status" value="1"/>
</dbReference>
<evidence type="ECO:0000259" key="5">
    <source>
        <dbReference type="SMART" id="SM00062"/>
    </source>
</evidence>
<dbReference type="Gene3D" id="3.40.190.10">
    <property type="entry name" value="Periplasmic binding protein-like II"/>
    <property type="match status" value="2"/>
</dbReference>
<dbReference type="InterPro" id="IPR018313">
    <property type="entry name" value="SBP_3_CS"/>
</dbReference>
<dbReference type="Proteomes" id="UP001304298">
    <property type="component" value="Unassembled WGS sequence"/>
</dbReference>